<reference evidence="4 5" key="1">
    <citation type="submission" date="2018-08" db="EMBL/GenBank/DDBJ databases">
        <title>A genome reference for cultivated species of the human gut microbiota.</title>
        <authorList>
            <person name="Zou Y."/>
            <person name="Xue W."/>
            <person name="Luo G."/>
        </authorList>
    </citation>
    <scope>NUCLEOTIDE SEQUENCE [LARGE SCALE GENOMIC DNA]</scope>
    <source>
        <strain evidence="2 4">AF14-6AC</strain>
        <strain evidence="3 5">OF03-11</strain>
    </source>
</reference>
<gene>
    <name evidence="2" type="ORF">DWW24_21555</name>
    <name evidence="3" type="ORF">DXA53_20085</name>
</gene>
<dbReference type="Proteomes" id="UP000283426">
    <property type="component" value="Unassembled WGS sequence"/>
</dbReference>
<evidence type="ECO:0000313" key="4">
    <source>
        <dbReference type="Proteomes" id="UP000283426"/>
    </source>
</evidence>
<feature type="signal peptide" evidence="1">
    <location>
        <begin position="1"/>
        <end position="21"/>
    </location>
</feature>
<dbReference type="SUPFAM" id="SSF63829">
    <property type="entry name" value="Calcium-dependent phosphotriesterase"/>
    <property type="match status" value="1"/>
</dbReference>
<feature type="chain" id="PRO_5036349196" description="Lipoprotein" evidence="1">
    <location>
        <begin position="22"/>
        <end position="549"/>
    </location>
</feature>
<accession>A0A412W0G3</accession>
<proteinExistence type="predicted"/>
<evidence type="ECO:0000313" key="2">
    <source>
        <dbReference type="EMBL" id="RGV16306.1"/>
    </source>
</evidence>
<organism evidence="2 4">
    <name type="scientific">Odoribacter splanchnicus</name>
    <dbReference type="NCBI Taxonomy" id="28118"/>
    <lineage>
        <taxon>Bacteria</taxon>
        <taxon>Pseudomonadati</taxon>
        <taxon>Bacteroidota</taxon>
        <taxon>Bacteroidia</taxon>
        <taxon>Bacteroidales</taxon>
        <taxon>Odoribacteraceae</taxon>
        <taxon>Odoribacter</taxon>
    </lineage>
</organism>
<evidence type="ECO:0000313" key="3">
    <source>
        <dbReference type="EMBL" id="RGY01790.1"/>
    </source>
</evidence>
<sequence length="549" mass="59398">MQKIYLYLMACAMGAMSLASCSEESSTPDADGGGDGTIEVPLAQVAKPKPNPWLAQEEYSITHFNSAQTDAFSYAVKDGTFNIDLAKCQMTWSGPVNLMTLASTSPNYMWGMSSDRVSYLDISDGKLERVAEAGLPGITMKTQEQLTSMTAEHATYDELSKTVTDILGPMPQMSMANGNYVLCDKDNYAYTNAGQVMARYRLANPNNPKDGIVLDHQIRLTNFTFNSFTLVGATMTYDGHLIVAAQNGILVLNRALTTIEDSYALPSDQVLTNSISIDENGGVYVASNSREPGGKGLMQKLICKDGKISTSQADGAWQAYYDGGPMAPCIKLGYGTGSTPTLMGFGQDEDKLVVITDGSKRMKLVAFWRDEIPSDAQQVAGYDKRIAGVHEVTCGQPASTEWIQSEQSVVVGGYDAFVVNNINVTAQEINDKIVGVLAIGPIVKGPQGAECVRWNTKENKWENKWACSDVSSVSMIPAVSTKSEMVFVCGWNDASGWEVTGLDWKSGATRHRSILGKSNRANGAYAIIQYLANGDLLFNSVAGPIRVKY</sequence>
<evidence type="ECO:0000313" key="5">
    <source>
        <dbReference type="Proteomes" id="UP000284434"/>
    </source>
</evidence>
<dbReference type="AlphaFoldDB" id="A0A412W0G3"/>
<dbReference type="EMBL" id="QRYW01000077">
    <property type="protein sequence ID" value="RGV16306.1"/>
    <property type="molecule type" value="Genomic_DNA"/>
</dbReference>
<dbReference type="EMBL" id="QSCO01000056">
    <property type="protein sequence ID" value="RGY01790.1"/>
    <property type="molecule type" value="Genomic_DNA"/>
</dbReference>
<name>A0A412W0G3_9BACT</name>
<keyword evidence="1" id="KW-0732">Signal</keyword>
<dbReference type="Proteomes" id="UP000284434">
    <property type="component" value="Unassembled WGS sequence"/>
</dbReference>
<dbReference type="GeneID" id="61275492"/>
<comment type="caution">
    <text evidence="2">The sequence shown here is derived from an EMBL/GenBank/DDBJ whole genome shotgun (WGS) entry which is preliminary data.</text>
</comment>
<dbReference type="PROSITE" id="PS51257">
    <property type="entry name" value="PROKAR_LIPOPROTEIN"/>
    <property type="match status" value="1"/>
</dbReference>
<protein>
    <recommendedName>
        <fullName evidence="6">Lipoprotein</fullName>
    </recommendedName>
</protein>
<evidence type="ECO:0008006" key="6">
    <source>
        <dbReference type="Google" id="ProtNLM"/>
    </source>
</evidence>
<dbReference type="RefSeq" id="WP_041556734.1">
    <property type="nucleotide sequence ID" value="NZ_JABWDG010000104.1"/>
</dbReference>
<evidence type="ECO:0000256" key="1">
    <source>
        <dbReference type="SAM" id="SignalP"/>
    </source>
</evidence>